<evidence type="ECO:0000313" key="2">
    <source>
        <dbReference type="Proteomes" id="UP000320776"/>
    </source>
</evidence>
<sequence length="181" mass="19807">MEPVLLVKDHQDVLAITFQDMVKYHGREFIGGVALAFKLLELAFSQLSPAEPPAREKFAILIGVQGPGIIDGLEMVTRAKSRAAMLVDPQTASTKAAPDAADGCGGRYYFEITYHHRQRIYSLKHGLLPAEFITLAYKTHDGTLTAAEATRLALLKEEIAGFLLSRPAAALFDVMEVPQPE</sequence>
<organism evidence="1 2">
    <name type="scientific">Sporomusa termitida</name>
    <dbReference type="NCBI Taxonomy" id="2377"/>
    <lineage>
        <taxon>Bacteria</taxon>
        <taxon>Bacillati</taxon>
        <taxon>Bacillota</taxon>
        <taxon>Negativicutes</taxon>
        <taxon>Selenomonadales</taxon>
        <taxon>Sporomusaceae</taxon>
        <taxon>Sporomusa</taxon>
    </lineage>
</organism>
<evidence type="ECO:0000313" key="1">
    <source>
        <dbReference type="EMBL" id="QDR82408.1"/>
    </source>
</evidence>
<dbReference type="AlphaFoldDB" id="A0A517DYH6"/>
<keyword evidence="2" id="KW-1185">Reference proteome</keyword>
<protein>
    <submittedName>
        <fullName evidence="1">Uncharacterized protein</fullName>
    </submittedName>
</protein>
<gene>
    <name evidence="1" type="ORF">SPTER_38360</name>
</gene>
<dbReference type="RefSeq" id="WP_144351801.1">
    <property type="nucleotide sequence ID" value="NZ_CP036259.1"/>
</dbReference>
<name>A0A517DYH6_9FIRM</name>
<accession>A0A517DYH6</accession>
<proteinExistence type="predicted"/>
<dbReference type="Proteomes" id="UP000320776">
    <property type="component" value="Chromosome"/>
</dbReference>
<dbReference type="EMBL" id="CP036259">
    <property type="protein sequence ID" value="QDR82408.1"/>
    <property type="molecule type" value="Genomic_DNA"/>
</dbReference>
<dbReference type="OrthoDB" id="1680380at2"/>
<reference evidence="1 2" key="1">
    <citation type="submission" date="2019-02" db="EMBL/GenBank/DDBJ databases">
        <title>Closed genome of Sporomusa termitida DSM 4440.</title>
        <authorList>
            <person name="Poehlein A."/>
            <person name="Daniel R."/>
        </authorList>
    </citation>
    <scope>NUCLEOTIDE SEQUENCE [LARGE SCALE GENOMIC DNA]</scope>
    <source>
        <strain evidence="1 2">DSM 4440</strain>
    </source>
</reference>
<dbReference type="KEGG" id="sted:SPTER_38360"/>